<accession>A0ACC2SSK7</accession>
<dbReference type="EMBL" id="QTSX02004364">
    <property type="protein sequence ID" value="KAJ9065263.1"/>
    <property type="molecule type" value="Genomic_DNA"/>
</dbReference>
<evidence type="ECO:0000313" key="1">
    <source>
        <dbReference type="EMBL" id="KAJ9065263.1"/>
    </source>
</evidence>
<evidence type="ECO:0000313" key="2">
    <source>
        <dbReference type="Proteomes" id="UP001165960"/>
    </source>
</evidence>
<name>A0ACC2SSK7_9FUNG</name>
<comment type="caution">
    <text evidence="1">The sequence shown here is derived from an EMBL/GenBank/DDBJ whole genome shotgun (WGS) entry which is preliminary data.</text>
</comment>
<protein>
    <submittedName>
        <fullName evidence="1">Uncharacterized protein</fullName>
    </submittedName>
</protein>
<reference evidence="1" key="1">
    <citation type="submission" date="2022-04" db="EMBL/GenBank/DDBJ databases">
        <title>Genome of the entomopathogenic fungus Entomophthora muscae.</title>
        <authorList>
            <person name="Elya C."/>
            <person name="Lovett B.R."/>
            <person name="Lee E."/>
            <person name="Macias A.M."/>
            <person name="Hajek A.E."/>
            <person name="De Bivort B.L."/>
            <person name="Kasson M.T."/>
            <person name="De Fine Licht H.H."/>
            <person name="Stajich J.E."/>
        </authorList>
    </citation>
    <scope>NUCLEOTIDE SEQUENCE</scope>
    <source>
        <strain evidence="1">Berkeley</strain>
    </source>
</reference>
<sequence length="67" mass="7010">MQTQPNMSGNILTTKQTPVTTAQTPAATQPASSPIFTSYPVSQLPPAYFCQLASSPSLPGKIGKSEN</sequence>
<gene>
    <name evidence="1" type="ORF">DSO57_1021442</name>
</gene>
<dbReference type="Proteomes" id="UP001165960">
    <property type="component" value="Unassembled WGS sequence"/>
</dbReference>
<proteinExistence type="predicted"/>
<organism evidence="1 2">
    <name type="scientific">Entomophthora muscae</name>
    <dbReference type="NCBI Taxonomy" id="34485"/>
    <lineage>
        <taxon>Eukaryota</taxon>
        <taxon>Fungi</taxon>
        <taxon>Fungi incertae sedis</taxon>
        <taxon>Zoopagomycota</taxon>
        <taxon>Entomophthoromycotina</taxon>
        <taxon>Entomophthoromycetes</taxon>
        <taxon>Entomophthorales</taxon>
        <taxon>Entomophthoraceae</taxon>
        <taxon>Entomophthora</taxon>
    </lineage>
</organism>
<keyword evidence="2" id="KW-1185">Reference proteome</keyword>